<organism evidence="3 4">
    <name type="scientific">Acer saccharum</name>
    <name type="common">Sugar maple</name>
    <dbReference type="NCBI Taxonomy" id="4024"/>
    <lineage>
        <taxon>Eukaryota</taxon>
        <taxon>Viridiplantae</taxon>
        <taxon>Streptophyta</taxon>
        <taxon>Embryophyta</taxon>
        <taxon>Tracheophyta</taxon>
        <taxon>Spermatophyta</taxon>
        <taxon>Magnoliopsida</taxon>
        <taxon>eudicotyledons</taxon>
        <taxon>Gunneridae</taxon>
        <taxon>Pentapetalae</taxon>
        <taxon>rosids</taxon>
        <taxon>malvids</taxon>
        <taxon>Sapindales</taxon>
        <taxon>Sapindaceae</taxon>
        <taxon>Hippocastanoideae</taxon>
        <taxon>Acereae</taxon>
        <taxon>Acer</taxon>
    </lineage>
</organism>
<dbReference type="AlphaFoldDB" id="A0AA39VVX8"/>
<evidence type="ECO:0000313" key="4">
    <source>
        <dbReference type="Proteomes" id="UP001168877"/>
    </source>
</evidence>
<keyword evidence="4" id="KW-1185">Reference proteome</keyword>
<dbReference type="InterPro" id="IPR025724">
    <property type="entry name" value="GAG-pre-integrase_dom"/>
</dbReference>
<evidence type="ECO:0000256" key="1">
    <source>
        <dbReference type="SAM" id="MobiDB-lite"/>
    </source>
</evidence>
<proteinExistence type="predicted"/>
<protein>
    <recommendedName>
        <fullName evidence="2">GAG-pre-integrase domain-containing protein</fullName>
    </recommendedName>
</protein>
<feature type="domain" description="GAG-pre-integrase" evidence="2">
    <location>
        <begin position="2"/>
        <end position="51"/>
    </location>
</feature>
<reference evidence="3" key="1">
    <citation type="journal article" date="2022" name="Plant J.">
        <title>Strategies of tolerance reflected in two North American maple genomes.</title>
        <authorList>
            <person name="McEvoy S.L."/>
            <person name="Sezen U.U."/>
            <person name="Trouern-Trend A."/>
            <person name="McMahon S.M."/>
            <person name="Schaberg P.G."/>
            <person name="Yang J."/>
            <person name="Wegrzyn J.L."/>
            <person name="Swenson N.G."/>
        </authorList>
    </citation>
    <scope>NUCLEOTIDE SEQUENCE</scope>
    <source>
        <strain evidence="3">NS2018</strain>
    </source>
</reference>
<dbReference type="EMBL" id="JAUESC010000029">
    <property type="protein sequence ID" value="KAK0594505.1"/>
    <property type="molecule type" value="Genomic_DNA"/>
</dbReference>
<gene>
    <name evidence="3" type="ORF">LWI29_001991</name>
</gene>
<dbReference type="Pfam" id="PF13976">
    <property type="entry name" value="gag_pre-integrs"/>
    <property type="match status" value="1"/>
</dbReference>
<accession>A0AA39VVX8</accession>
<name>A0AA39VVX8_ACESA</name>
<evidence type="ECO:0000313" key="3">
    <source>
        <dbReference type="EMBL" id="KAK0594505.1"/>
    </source>
</evidence>
<comment type="caution">
    <text evidence="3">The sequence shown here is derived from an EMBL/GenBank/DDBJ whole genome shotgun (WGS) entry which is preliminary data.</text>
</comment>
<reference evidence="3" key="2">
    <citation type="submission" date="2023-06" db="EMBL/GenBank/DDBJ databases">
        <authorList>
            <person name="Swenson N.G."/>
            <person name="Wegrzyn J.L."/>
            <person name="Mcevoy S.L."/>
        </authorList>
    </citation>
    <scope>NUCLEOTIDE SEQUENCE</scope>
    <source>
        <strain evidence="3">NS2018</strain>
        <tissue evidence="3">Leaf</tissue>
    </source>
</reference>
<evidence type="ECO:0000259" key="2">
    <source>
        <dbReference type="Pfam" id="PF13976"/>
    </source>
</evidence>
<feature type="region of interest" description="Disordered" evidence="1">
    <location>
        <begin position="47"/>
        <end position="68"/>
    </location>
</feature>
<sequence length="68" mass="7799">MDEQIELWHERLGHMNFRDLRTLGKFNCVRGLPKLGKKANGICGPCQQGKQTKSMHKKGKYLTTKEPS</sequence>
<dbReference type="Proteomes" id="UP001168877">
    <property type="component" value="Unassembled WGS sequence"/>
</dbReference>